<dbReference type="FunFam" id="3.40.50.720:FF:000156">
    <property type="entry name" value="Ubiquitin-like modifier-activating enzyme ATG7"/>
    <property type="match status" value="1"/>
</dbReference>
<evidence type="ECO:0000256" key="10">
    <source>
        <dbReference type="SAM" id="Coils"/>
    </source>
</evidence>
<dbReference type="AlphaFoldDB" id="A0A2I3G5V3"/>
<accession>A0A2I3G5V3</accession>
<dbReference type="EMBL" id="ADFV01026107">
    <property type="status" value="NOT_ANNOTATED_CDS"/>
    <property type="molecule type" value="Genomic_DNA"/>
</dbReference>
<dbReference type="Gene3D" id="3.40.140.70">
    <property type="entry name" value="Ubiquitin-like modifier-activating enzyme ATG7 N-terminal domain"/>
    <property type="match status" value="1"/>
</dbReference>
<reference evidence="13" key="2">
    <citation type="submission" date="2025-08" db="UniProtKB">
        <authorList>
            <consortium name="Ensembl"/>
        </authorList>
    </citation>
    <scope>IDENTIFICATION</scope>
</reference>
<evidence type="ECO:0000256" key="1">
    <source>
        <dbReference type="ARBA" id="ARBA00010931"/>
    </source>
</evidence>
<dbReference type="EMBL" id="ADFV01026115">
    <property type="status" value="NOT_ANNOTATED_CDS"/>
    <property type="molecule type" value="Genomic_DNA"/>
</dbReference>
<feature type="domain" description="THIF-type NAD/FAD binding fold" evidence="11">
    <location>
        <begin position="308"/>
        <end position="569"/>
    </location>
</feature>
<evidence type="ECO:0000256" key="3">
    <source>
        <dbReference type="ARBA" id="ARBA00018730"/>
    </source>
</evidence>
<dbReference type="GO" id="GO:0000045">
    <property type="term" value="P:autophagosome assembly"/>
    <property type="evidence" value="ECO:0007669"/>
    <property type="project" value="TreeGrafter"/>
</dbReference>
<keyword evidence="10" id="KW-0175">Coiled coil</keyword>
<dbReference type="SUPFAM" id="SSF69572">
    <property type="entry name" value="Activating enzymes of the ubiquitin-like proteins"/>
    <property type="match status" value="1"/>
</dbReference>
<keyword evidence="5" id="KW-0653">Protein transport</keyword>
<keyword evidence="4" id="KW-0813">Transport</keyword>
<dbReference type="GO" id="GO:0006995">
    <property type="term" value="P:cellular response to nitrogen starvation"/>
    <property type="evidence" value="ECO:0007669"/>
    <property type="project" value="TreeGrafter"/>
</dbReference>
<dbReference type="EMBL" id="ADFV01026114">
    <property type="status" value="NOT_ANNOTATED_CDS"/>
    <property type="molecule type" value="Genomic_DNA"/>
</dbReference>
<dbReference type="InterPro" id="IPR000594">
    <property type="entry name" value="ThiF_NAD_FAD-bd"/>
</dbReference>
<feature type="coiled-coil region" evidence="10">
    <location>
        <begin position="413"/>
        <end position="440"/>
    </location>
</feature>
<dbReference type="EMBL" id="ADFV01026110">
    <property type="status" value="NOT_ANNOTATED_CDS"/>
    <property type="molecule type" value="Genomic_DNA"/>
</dbReference>
<dbReference type="GO" id="GO:0019778">
    <property type="term" value="F:Atg12 activating enzyme activity"/>
    <property type="evidence" value="ECO:0007669"/>
    <property type="project" value="TreeGrafter"/>
</dbReference>
<proteinExistence type="inferred from homology"/>
<evidence type="ECO:0000256" key="4">
    <source>
        <dbReference type="ARBA" id="ARBA00022448"/>
    </source>
</evidence>
<feature type="domain" description="Ubiquitin-like modifier-activating enzyme Atg7 N-terminal" evidence="12">
    <location>
        <begin position="13"/>
        <end position="293"/>
    </location>
</feature>
<evidence type="ECO:0000313" key="13">
    <source>
        <dbReference type="Ensembl" id="ENSNLEP00000027070.1"/>
    </source>
</evidence>
<reference evidence="13" key="3">
    <citation type="submission" date="2025-09" db="UniProtKB">
        <authorList>
            <consortium name="Ensembl"/>
        </authorList>
    </citation>
    <scope>IDENTIFICATION</scope>
</reference>
<evidence type="ECO:0000313" key="14">
    <source>
        <dbReference type="Proteomes" id="UP000001073"/>
    </source>
</evidence>
<keyword evidence="14" id="KW-1185">Reference proteome</keyword>
<evidence type="ECO:0000256" key="8">
    <source>
        <dbReference type="ARBA" id="ARBA00030242"/>
    </source>
</evidence>
<dbReference type="GO" id="GO:0019779">
    <property type="term" value="F:Atg8 activating enzyme activity"/>
    <property type="evidence" value="ECO:0007669"/>
    <property type="project" value="TreeGrafter"/>
</dbReference>
<evidence type="ECO:0000256" key="6">
    <source>
        <dbReference type="ARBA" id="ARBA00023006"/>
    </source>
</evidence>
<dbReference type="GO" id="GO:0032446">
    <property type="term" value="P:protein modification by small protein conjugation"/>
    <property type="evidence" value="ECO:0007669"/>
    <property type="project" value="TreeGrafter"/>
</dbReference>
<dbReference type="GeneTree" id="ENSGT00390000017509"/>
<evidence type="ECO:0000256" key="9">
    <source>
        <dbReference type="ARBA" id="ARBA00032823"/>
    </source>
</evidence>
<dbReference type="InterPro" id="IPR045886">
    <property type="entry name" value="ThiF/MoeB/HesA"/>
</dbReference>
<dbReference type="CDD" id="cd01486">
    <property type="entry name" value="Apg7"/>
    <property type="match status" value="1"/>
</dbReference>
<gene>
    <name evidence="13" type="primary">ATG7</name>
</gene>
<evidence type="ECO:0000259" key="11">
    <source>
        <dbReference type="Pfam" id="PF00899"/>
    </source>
</evidence>
<dbReference type="GO" id="GO:0034727">
    <property type="term" value="P:piecemeal microautophagy of the nucleus"/>
    <property type="evidence" value="ECO:0007669"/>
    <property type="project" value="TreeGrafter"/>
</dbReference>
<dbReference type="EMBL" id="ADFV01026113">
    <property type="status" value="NOT_ANNOTATED_CDS"/>
    <property type="molecule type" value="Genomic_DNA"/>
</dbReference>
<evidence type="ECO:0000256" key="7">
    <source>
        <dbReference type="ARBA" id="ARBA00029897"/>
    </source>
</evidence>
<name>A0A2I3G5V3_NOMLE</name>
<dbReference type="PANTHER" id="PTHR10953">
    <property type="entry name" value="UBIQUITIN-ACTIVATING ENZYME E1"/>
    <property type="match status" value="1"/>
</dbReference>
<evidence type="ECO:0000259" key="12">
    <source>
        <dbReference type="Pfam" id="PF16420"/>
    </source>
</evidence>
<dbReference type="EMBL" id="ADFV01026108">
    <property type="status" value="NOT_ANNOTATED_CDS"/>
    <property type="molecule type" value="Genomic_DNA"/>
</dbReference>
<dbReference type="GO" id="GO:0000407">
    <property type="term" value="C:phagophore assembly site"/>
    <property type="evidence" value="ECO:0007669"/>
    <property type="project" value="TreeGrafter"/>
</dbReference>
<dbReference type="InterPro" id="IPR042522">
    <property type="entry name" value="Atg7_N_1"/>
</dbReference>
<dbReference type="Pfam" id="PF16420">
    <property type="entry name" value="ATG7_N"/>
    <property type="match status" value="1"/>
</dbReference>
<comment type="similarity">
    <text evidence="1">Belongs to the ATG7 family.</text>
</comment>
<dbReference type="PANTHER" id="PTHR10953:SF3">
    <property type="entry name" value="UBIQUITIN-LIKE MODIFIER-ACTIVATING ENZYME ATG7"/>
    <property type="match status" value="1"/>
</dbReference>
<dbReference type="Proteomes" id="UP000001073">
    <property type="component" value="Chromosome 21"/>
</dbReference>
<dbReference type="EMBL" id="ADFV01026106">
    <property type="status" value="NOT_ANNOTATED_CDS"/>
    <property type="molecule type" value="Genomic_DNA"/>
</dbReference>
<sequence length="645" mass="71579">MAAATGNPGLSKLQFAPFSSALDVGFWHELTQKKLNEYRLDEAPKDIKGYYYNGDSAGLPARLTLEFSAFDMSAPTPARCCPAVGTLYNTNTLESFKTADKKLLLEQAANEIWESIKSGAALENPVLLNKFLLLTFADLKKYHFYYWFCYPALCLPESLPLIQGPVGLDQRFSLKQIEALECAYDNLCQTEGVTALPYFLIKYDENTVLVSLLNHYSDFFQGQRTKITIGVYDPCNLAQYPGWPLRNFLVLAAHRWSSSFQSVEVLCFRDRTMQGARDVAHSIIFEVKLPEMAFSPLAESSVDLNLKLMCWRLVPTLDLDRVVSVKCLLLGAGTLGCNVARTLMGWGVRHITFVDNAKISYSNPVRQPLYEFEDCLGGGKPKALAAADRLQKIFPGVNARGFNMSIPMPGHPVNFSSVTLEQARRDVEQLEQLIESHDVIFLLMDTRESRWLPAVIAASKRKLVINAALGFDTFVVMRHGLKKPKQQGAGDLCPNHPVASADLLGSSLFANIPGYKLGCYFCNDVVAPGDSTRDRTLDQQCTVSRPGLAMIAGALAVELMVSVLQHPEGGYAIASSSDDRMNEPPTSLGLVPHQVLDQYEREGFHFLAKVFNSSHSFLEDLTGLTLLHQETQAAEIWDMSDDETI</sequence>
<dbReference type="InterPro" id="IPR032197">
    <property type="entry name" value="Atg7_N"/>
</dbReference>
<dbReference type="EMBL" id="ADFV01026112">
    <property type="status" value="NOT_ANNOTATED_CDS"/>
    <property type="molecule type" value="Genomic_DNA"/>
</dbReference>
<dbReference type="Gene3D" id="3.40.50.720">
    <property type="entry name" value="NAD(P)-binding Rossmann-like Domain"/>
    <property type="match status" value="1"/>
</dbReference>
<reference evidence="13 14" key="1">
    <citation type="submission" date="2012-10" db="EMBL/GenBank/DDBJ databases">
        <authorList>
            <consortium name="Gibbon Genome Sequencing Consortium"/>
        </authorList>
    </citation>
    <scope>NUCLEOTIDE SEQUENCE [LARGE SCALE GENOMIC DNA]</scope>
</reference>
<dbReference type="EMBL" id="ADFV01026109">
    <property type="status" value="NOT_ANNOTATED_CDS"/>
    <property type="molecule type" value="Genomic_DNA"/>
</dbReference>
<evidence type="ECO:0000256" key="5">
    <source>
        <dbReference type="ARBA" id="ARBA00022927"/>
    </source>
</evidence>
<dbReference type="Ensembl" id="ENSNLET00000046071.1">
    <property type="protein sequence ID" value="ENSNLEP00000027070.1"/>
    <property type="gene ID" value="ENSNLEG00000027005.2"/>
</dbReference>
<dbReference type="InterPro" id="IPR035985">
    <property type="entry name" value="Ubiquitin-activating_enz"/>
</dbReference>
<dbReference type="GO" id="GO:0015031">
    <property type="term" value="P:protein transport"/>
    <property type="evidence" value="ECO:0007669"/>
    <property type="project" value="UniProtKB-KW"/>
</dbReference>
<dbReference type="Pfam" id="PF00899">
    <property type="entry name" value="ThiF"/>
    <property type="match status" value="1"/>
</dbReference>
<keyword evidence="6" id="KW-0072">Autophagy</keyword>
<dbReference type="GO" id="GO:0000422">
    <property type="term" value="P:autophagy of mitochondrion"/>
    <property type="evidence" value="ECO:0007669"/>
    <property type="project" value="TreeGrafter"/>
</dbReference>
<dbReference type="FunFam" id="3.40.140.70:FF:000001">
    <property type="entry name" value="Ubiquitin-like modifier-activating enzyme atg7"/>
    <property type="match status" value="1"/>
</dbReference>
<dbReference type="EMBL" id="ADFV01026111">
    <property type="status" value="NOT_ANNOTATED_CDS"/>
    <property type="molecule type" value="Genomic_DNA"/>
</dbReference>
<protein>
    <recommendedName>
        <fullName evidence="2">Ubiquitin-like modifier-activating enzyme ATG7</fullName>
    </recommendedName>
    <alternativeName>
        <fullName evidence="7 9">ATG12-activating enzyme E1 ATG7</fullName>
    </alternativeName>
    <alternativeName>
        <fullName evidence="8">Autophagy-related protein 7</fullName>
    </alternativeName>
    <alternativeName>
        <fullName evidence="3">Ubiquitin-like modifier-activating enzyme atg7</fullName>
    </alternativeName>
</protein>
<organism evidence="13 14">
    <name type="scientific">Nomascus leucogenys</name>
    <name type="common">Northern white-cheeked gibbon</name>
    <name type="synonym">Hylobates leucogenys</name>
    <dbReference type="NCBI Taxonomy" id="61853"/>
    <lineage>
        <taxon>Eukaryota</taxon>
        <taxon>Metazoa</taxon>
        <taxon>Chordata</taxon>
        <taxon>Craniata</taxon>
        <taxon>Vertebrata</taxon>
        <taxon>Euteleostomi</taxon>
        <taxon>Mammalia</taxon>
        <taxon>Eutheria</taxon>
        <taxon>Euarchontoglires</taxon>
        <taxon>Primates</taxon>
        <taxon>Haplorrhini</taxon>
        <taxon>Catarrhini</taxon>
        <taxon>Hylobatidae</taxon>
        <taxon>Nomascus</taxon>
    </lineage>
</organism>
<evidence type="ECO:0000256" key="2">
    <source>
        <dbReference type="ARBA" id="ARBA00017647"/>
    </source>
</evidence>